<dbReference type="SUPFAM" id="SSF52540">
    <property type="entry name" value="P-loop containing nucleoside triphosphate hydrolases"/>
    <property type="match status" value="1"/>
</dbReference>
<organism evidence="2">
    <name type="scientific">Prymnesium polylepis</name>
    <dbReference type="NCBI Taxonomy" id="72548"/>
    <lineage>
        <taxon>Eukaryota</taxon>
        <taxon>Haptista</taxon>
        <taxon>Haptophyta</taxon>
        <taxon>Prymnesiophyceae</taxon>
        <taxon>Prymnesiales</taxon>
        <taxon>Prymnesiaceae</taxon>
        <taxon>Prymnesium</taxon>
    </lineage>
</organism>
<proteinExistence type="predicted"/>
<evidence type="ECO:0000256" key="1">
    <source>
        <dbReference type="SAM" id="SignalP"/>
    </source>
</evidence>
<protein>
    <submittedName>
        <fullName evidence="2">Uncharacterized protein</fullName>
    </submittedName>
</protein>
<gene>
    <name evidence="2" type="ORF">CPOL0286_LOCUS875</name>
</gene>
<feature type="signal peptide" evidence="1">
    <location>
        <begin position="1"/>
        <end position="31"/>
    </location>
</feature>
<dbReference type="GO" id="GO:0003690">
    <property type="term" value="F:double-stranded DNA binding"/>
    <property type="evidence" value="ECO:0007669"/>
    <property type="project" value="TreeGrafter"/>
</dbReference>
<dbReference type="GO" id="GO:0006281">
    <property type="term" value="P:DNA repair"/>
    <property type="evidence" value="ECO:0007669"/>
    <property type="project" value="TreeGrafter"/>
</dbReference>
<dbReference type="GO" id="GO:0046404">
    <property type="term" value="F:ATP-dependent polydeoxyribonucleotide 5'-hydroxyl-kinase activity"/>
    <property type="evidence" value="ECO:0007669"/>
    <property type="project" value="TreeGrafter"/>
</dbReference>
<keyword evidence="1" id="KW-0732">Signal</keyword>
<dbReference type="AlphaFoldDB" id="A0A6T7WIE2"/>
<sequence length="201" mass="22073">MTAAARIPALVAAQLLVVLVGVPGSGKSTFARRVIADAEAASPGASWQRVSQDVLGSRKRCISVAERALRAGDHLLIDRCNFDVSQRAHWLNLRGSADTHRIAIFHEVPRPEALRRVLERPPHEGNVDSKSMSEDKLRSIVARMQSDLRPPQLEEGFDEIHVCRSDEPETADFARRRLAALLAEADVQADARAGESDSDVR</sequence>
<dbReference type="Gene3D" id="3.40.50.300">
    <property type="entry name" value="P-loop containing nucleotide triphosphate hydrolases"/>
    <property type="match status" value="1"/>
</dbReference>
<dbReference type="Pfam" id="PF13671">
    <property type="entry name" value="AAA_33"/>
    <property type="match status" value="1"/>
</dbReference>
<name>A0A6T7WIE2_9EUKA</name>
<dbReference type="PANTHER" id="PTHR12083">
    <property type="entry name" value="BIFUNCTIONAL POLYNUCLEOTIDE PHOSPHATASE/KINASE"/>
    <property type="match status" value="1"/>
</dbReference>
<evidence type="ECO:0000313" key="2">
    <source>
        <dbReference type="EMBL" id="CAE2195522.1"/>
    </source>
</evidence>
<dbReference type="PANTHER" id="PTHR12083:SF9">
    <property type="entry name" value="BIFUNCTIONAL POLYNUCLEOTIDE PHOSPHATASE_KINASE"/>
    <property type="match status" value="1"/>
</dbReference>
<reference evidence="2" key="1">
    <citation type="submission" date="2021-01" db="EMBL/GenBank/DDBJ databases">
        <authorList>
            <person name="Corre E."/>
            <person name="Pelletier E."/>
            <person name="Niang G."/>
            <person name="Scheremetjew M."/>
            <person name="Finn R."/>
            <person name="Kale V."/>
            <person name="Holt S."/>
            <person name="Cochrane G."/>
            <person name="Meng A."/>
            <person name="Brown T."/>
            <person name="Cohen L."/>
        </authorList>
    </citation>
    <scope>NUCLEOTIDE SEQUENCE</scope>
    <source>
        <strain evidence="2">UIO037</strain>
    </source>
</reference>
<dbReference type="GO" id="GO:0046403">
    <property type="term" value="F:polynucleotide 3'-phosphatase activity"/>
    <property type="evidence" value="ECO:0007669"/>
    <property type="project" value="TreeGrafter"/>
</dbReference>
<dbReference type="EMBL" id="HBKO01001792">
    <property type="protein sequence ID" value="CAE2195522.1"/>
    <property type="molecule type" value="Transcribed_RNA"/>
</dbReference>
<dbReference type="InterPro" id="IPR027417">
    <property type="entry name" value="P-loop_NTPase"/>
</dbReference>
<feature type="chain" id="PRO_5030159712" evidence="1">
    <location>
        <begin position="32"/>
        <end position="201"/>
    </location>
</feature>
<accession>A0A6T7WIE2</accession>